<comment type="catalytic activity">
    <reaction evidence="8">
        <text>Endonucleolytic cleavage of RNA, removing extra 3' nucleotides from tRNA precursor, generating 3' termini of tRNAs. A 3'-hydroxy group is left at the tRNA terminus and a 5'-phosphoryl group is left at the trailer molecule.</text>
        <dbReference type="EC" id="3.1.26.11"/>
    </reaction>
</comment>
<evidence type="ECO:0000256" key="5">
    <source>
        <dbReference type="ARBA" id="ARBA00022759"/>
    </source>
</evidence>
<comment type="subunit">
    <text evidence="1 8">Homodimer.</text>
</comment>
<evidence type="ECO:0000313" key="9">
    <source>
        <dbReference type="EMBL" id="MCU7695471.1"/>
    </source>
</evidence>
<evidence type="ECO:0000256" key="8">
    <source>
        <dbReference type="HAMAP-Rule" id="MF_01818"/>
    </source>
</evidence>
<evidence type="ECO:0000256" key="7">
    <source>
        <dbReference type="ARBA" id="ARBA00022833"/>
    </source>
</evidence>
<accession>A0AAE3LNZ1</accession>
<gene>
    <name evidence="8" type="primary">rnz</name>
    <name evidence="9" type="ORF">OD355_13175</name>
</gene>
<keyword evidence="4 8" id="KW-0479">Metal-binding</keyword>
<protein>
    <recommendedName>
        <fullName evidence="8">Ribonuclease Z</fullName>
        <shortName evidence="8">RNase Z</shortName>
        <ecNumber evidence="8">3.1.26.11</ecNumber>
    </recommendedName>
    <alternativeName>
        <fullName evidence="8">tRNA 3 endonuclease</fullName>
    </alternativeName>
    <alternativeName>
        <fullName evidence="8">tRNase Z</fullName>
    </alternativeName>
</protein>
<keyword evidence="6 8" id="KW-0378">Hydrolase</keyword>
<comment type="similarity">
    <text evidence="8">Belongs to the RNase Z family.</text>
</comment>
<dbReference type="PANTHER" id="PTHR46018">
    <property type="entry name" value="ZINC PHOSPHODIESTERASE ELAC PROTEIN 1"/>
    <property type="match status" value="1"/>
</dbReference>
<keyword evidence="5 8" id="KW-0255">Endonuclease</keyword>
<evidence type="ECO:0000256" key="4">
    <source>
        <dbReference type="ARBA" id="ARBA00022723"/>
    </source>
</evidence>
<keyword evidence="2 8" id="KW-0819">tRNA processing</keyword>
<dbReference type="RefSeq" id="WP_263038958.1">
    <property type="nucleotide sequence ID" value="NZ_JAOTPL010000030.1"/>
</dbReference>
<dbReference type="SUPFAM" id="SSF56281">
    <property type="entry name" value="Metallo-hydrolase/oxidoreductase"/>
    <property type="match status" value="1"/>
</dbReference>
<dbReference type="HAMAP" id="MF_01818">
    <property type="entry name" value="RNase_Z_BN"/>
    <property type="match status" value="1"/>
</dbReference>
<keyword evidence="10" id="KW-1185">Reference proteome</keyword>
<evidence type="ECO:0000313" key="10">
    <source>
        <dbReference type="Proteomes" id="UP001209317"/>
    </source>
</evidence>
<dbReference type="InterPro" id="IPR013471">
    <property type="entry name" value="RNase_Z/BN"/>
</dbReference>
<sequence length="301" mass="34731">MFGVTILGNNSAIPTPTRHPTSQAVYIDDQVLLLDCGEGTQMQMHRYKIKRSKINYIFISHLHGDHYFGLIGLLNSFALIGRKDDLHLFAPEPLYGLIDLQMQLADSEFPYTIHRYPLKEEGEIAHSNTFTVKCFRVKHRIECWGFAIMQKQKLRKLNIEEVKKHLIPTAAYYSIKKGEDYMTSEGNIIPNKLLTIDPPKGKVYAYCADTLFTDSFLHHIADADMIYHESTYLKDMEEKAFKRFHSTAEQAATIARRANAKRLLIGHFSSKYEFLEPFESEARQVFENTEIAREGVTYLLK</sequence>
<dbReference type="InterPro" id="IPR036866">
    <property type="entry name" value="RibonucZ/Hydroxyglut_hydro"/>
</dbReference>
<dbReference type="Pfam" id="PF23023">
    <property type="entry name" value="Anti-Pycsar_Apyc1"/>
    <property type="match status" value="1"/>
</dbReference>
<evidence type="ECO:0000256" key="3">
    <source>
        <dbReference type="ARBA" id="ARBA00022722"/>
    </source>
</evidence>
<feature type="binding site" evidence="8">
    <location>
        <position position="209"/>
    </location>
    <ligand>
        <name>Zn(2+)</name>
        <dbReference type="ChEBI" id="CHEBI:29105"/>
        <label>1</label>
        <note>catalytic</note>
    </ligand>
</feature>
<evidence type="ECO:0000256" key="6">
    <source>
        <dbReference type="ARBA" id="ARBA00022801"/>
    </source>
</evidence>
<evidence type="ECO:0000256" key="2">
    <source>
        <dbReference type="ARBA" id="ARBA00022694"/>
    </source>
</evidence>
<name>A0AAE3LNZ1_9BACT</name>
<comment type="caution">
    <text evidence="9">The sequence shown here is derived from an EMBL/GenBank/DDBJ whole genome shotgun (WGS) entry which is preliminary data.</text>
</comment>
<feature type="binding site" evidence="8">
    <location>
        <position position="63"/>
    </location>
    <ligand>
        <name>Zn(2+)</name>
        <dbReference type="ChEBI" id="CHEBI:29105"/>
        <label>1</label>
        <note>catalytic</note>
    </ligand>
</feature>
<organism evidence="9 10">
    <name type="scientific">Haoranjiania flava</name>
    <dbReference type="NCBI Taxonomy" id="1856322"/>
    <lineage>
        <taxon>Bacteria</taxon>
        <taxon>Pseudomonadati</taxon>
        <taxon>Bacteroidota</taxon>
        <taxon>Chitinophagia</taxon>
        <taxon>Chitinophagales</taxon>
        <taxon>Chitinophagaceae</taxon>
        <taxon>Haoranjiania</taxon>
    </lineage>
</organism>
<dbReference type="GO" id="GO:0008270">
    <property type="term" value="F:zinc ion binding"/>
    <property type="evidence" value="ECO:0007669"/>
    <property type="project" value="UniProtKB-UniRule"/>
</dbReference>
<feature type="binding site" evidence="8">
    <location>
        <position position="61"/>
    </location>
    <ligand>
        <name>Zn(2+)</name>
        <dbReference type="ChEBI" id="CHEBI:29105"/>
        <label>1</label>
        <note>catalytic</note>
    </ligand>
</feature>
<dbReference type="AlphaFoldDB" id="A0AAE3LNZ1"/>
<dbReference type="CDD" id="cd07717">
    <property type="entry name" value="RNaseZ_ZiPD-like_MBL-fold"/>
    <property type="match status" value="1"/>
</dbReference>
<dbReference type="EMBL" id="JAOTPL010000030">
    <property type="protein sequence ID" value="MCU7695471.1"/>
    <property type="molecule type" value="Genomic_DNA"/>
</dbReference>
<dbReference type="NCBIfam" id="TIGR02651">
    <property type="entry name" value="RNase_Z"/>
    <property type="match status" value="1"/>
</dbReference>
<comment type="function">
    <text evidence="8">Zinc phosphodiesterase, which displays some tRNA 3'-processing endonuclease activity. Probably involved in tRNA maturation, by removing a 3'-trailer from precursor tRNA.</text>
</comment>
<evidence type="ECO:0000256" key="1">
    <source>
        <dbReference type="ARBA" id="ARBA00011738"/>
    </source>
</evidence>
<comment type="cofactor">
    <cofactor evidence="8">
        <name>Zn(2+)</name>
        <dbReference type="ChEBI" id="CHEBI:29105"/>
    </cofactor>
    <text evidence="8">Binds 2 Zn(2+) ions.</text>
</comment>
<dbReference type="PANTHER" id="PTHR46018:SF2">
    <property type="entry name" value="ZINC PHOSPHODIESTERASE ELAC PROTEIN 1"/>
    <property type="match status" value="1"/>
</dbReference>
<dbReference type="NCBIfam" id="NF000801">
    <property type="entry name" value="PRK00055.1-3"/>
    <property type="match status" value="1"/>
</dbReference>
<keyword evidence="3 8" id="KW-0540">Nuclease</keyword>
<dbReference type="EC" id="3.1.26.11" evidence="8"/>
<feature type="binding site" evidence="8">
    <location>
        <position position="65"/>
    </location>
    <ligand>
        <name>Zn(2+)</name>
        <dbReference type="ChEBI" id="CHEBI:29105"/>
        <label>2</label>
        <note>catalytic</note>
    </ligand>
</feature>
<proteinExistence type="inferred from homology"/>
<feature type="binding site" evidence="8">
    <location>
        <position position="66"/>
    </location>
    <ligand>
        <name>Zn(2+)</name>
        <dbReference type="ChEBI" id="CHEBI:29105"/>
        <label>2</label>
        <note>catalytic</note>
    </ligand>
</feature>
<feature type="binding site" evidence="8">
    <location>
        <position position="139"/>
    </location>
    <ligand>
        <name>Zn(2+)</name>
        <dbReference type="ChEBI" id="CHEBI:29105"/>
        <label>1</label>
        <note>catalytic</note>
    </ligand>
</feature>
<keyword evidence="7 8" id="KW-0862">Zinc</keyword>
<dbReference type="GO" id="GO:0042781">
    <property type="term" value="F:3'-tRNA processing endoribonuclease activity"/>
    <property type="evidence" value="ECO:0007669"/>
    <property type="project" value="UniProtKB-UniRule"/>
</dbReference>
<dbReference type="Proteomes" id="UP001209317">
    <property type="component" value="Unassembled WGS sequence"/>
</dbReference>
<reference evidence="9" key="1">
    <citation type="submission" date="2022-10" db="EMBL/GenBank/DDBJ databases">
        <authorList>
            <person name="Kim H.S."/>
            <person name="Kim J.-S."/>
            <person name="Suh M.K."/>
            <person name="Eom M.K."/>
            <person name="Lee J.-S."/>
        </authorList>
    </citation>
    <scope>NUCLEOTIDE SEQUENCE</scope>
    <source>
        <strain evidence="9">LIP-5</strain>
    </source>
</reference>
<feature type="active site" description="Proton acceptor" evidence="8">
    <location>
        <position position="65"/>
    </location>
</feature>
<feature type="binding site" evidence="8">
    <location>
        <position position="209"/>
    </location>
    <ligand>
        <name>Zn(2+)</name>
        <dbReference type="ChEBI" id="CHEBI:29105"/>
        <label>2</label>
        <note>catalytic</note>
    </ligand>
</feature>
<dbReference type="Gene3D" id="3.60.15.10">
    <property type="entry name" value="Ribonuclease Z/Hydroxyacylglutathione hydrolase-like"/>
    <property type="match status" value="1"/>
</dbReference>
<feature type="binding site" evidence="8">
    <location>
        <position position="267"/>
    </location>
    <ligand>
        <name>Zn(2+)</name>
        <dbReference type="ChEBI" id="CHEBI:29105"/>
        <label>2</label>
        <note>catalytic</note>
    </ligand>
</feature>